<dbReference type="EMBL" id="LUUJ01000084">
    <property type="protein sequence ID" value="OAI15166.1"/>
    <property type="molecule type" value="Genomic_DNA"/>
</dbReference>
<gene>
    <name evidence="1" type="ORF">A1507_14440</name>
</gene>
<protein>
    <submittedName>
        <fullName evidence="1">Uncharacterized protein</fullName>
    </submittedName>
</protein>
<organism evidence="1 2">
    <name type="scientific">Methylomonas koyamae</name>
    <dbReference type="NCBI Taxonomy" id="702114"/>
    <lineage>
        <taxon>Bacteria</taxon>
        <taxon>Pseudomonadati</taxon>
        <taxon>Pseudomonadota</taxon>
        <taxon>Gammaproteobacteria</taxon>
        <taxon>Methylococcales</taxon>
        <taxon>Methylococcaceae</taxon>
        <taxon>Methylomonas</taxon>
    </lineage>
</organism>
<evidence type="ECO:0000313" key="2">
    <source>
        <dbReference type="Proteomes" id="UP000077857"/>
    </source>
</evidence>
<sequence length="69" mass="7866">MQALNEMTELGYTRTMFIENLSHQFIAVTGCGVYAYLDPVDVNGLFNNYVSDMLPIDAFIRQCVRDVLK</sequence>
<proteinExistence type="predicted"/>
<reference evidence="1 2" key="1">
    <citation type="submission" date="2016-03" db="EMBL/GenBank/DDBJ databases">
        <authorList>
            <person name="Ploux O."/>
        </authorList>
    </citation>
    <scope>NUCLEOTIDE SEQUENCE [LARGE SCALE GENOMIC DNA]</scope>
    <source>
        <strain evidence="1 2">R-45378</strain>
    </source>
</reference>
<dbReference type="AlphaFoldDB" id="A0A177NAR8"/>
<accession>A0A177NAR8</accession>
<dbReference type="RefSeq" id="WP_064040915.1">
    <property type="nucleotide sequence ID" value="NZ_LUUJ01000084.1"/>
</dbReference>
<comment type="caution">
    <text evidence="1">The sequence shown here is derived from an EMBL/GenBank/DDBJ whole genome shotgun (WGS) entry which is preliminary data.</text>
</comment>
<name>A0A177NAR8_9GAMM</name>
<evidence type="ECO:0000313" key="1">
    <source>
        <dbReference type="EMBL" id="OAI15166.1"/>
    </source>
</evidence>
<dbReference type="OrthoDB" id="5571570at2"/>
<dbReference type="Proteomes" id="UP000077857">
    <property type="component" value="Unassembled WGS sequence"/>
</dbReference>